<keyword evidence="1" id="KW-1133">Transmembrane helix</keyword>
<evidence type="ECO:0000313" key="3">
    <source>
        <dbReference type="Proteomes" id="UP000606922"/>
    </source>
</evidence>
<dbReference type="EMBL" id="BMGB01000001">
    <property type="protein sequence ID" value="GGA94696.1"/>
    <property type="molecule type" value="Genomic_DNA"/>
</dbReference>
<organism evidence="2 3">
    <name type="scientific">Conyzicola nivalis</name>
    <dbReference type="NCBI Taxonomy" id="1477021"/>
    <lineage>
        <taxon>Bacteria</taxon>
        <taxon>Bacillati</taxon>
        <taxon>Actinomycetota</taxon>
        <taxon>Actinomycetes</taxon>
        <taxon>Micrococcales</taxon>
        <taxon>Microbacteriaceae</taxon>
        <taxon>Conyzicola</taxon>
    </lineage>
</organism>
<gene>
    <name evidence="2" type="ORF">GCM10010979_06470</name>
</gene>
<keyword evidence="1" id="KW-0812">Transmembrane</keyword>
<protein>
    <submittedName>
        <fullName evidence="2">Uncharacterized protein</fullName>
    </submittedName>
</protein>
<dbReference type="Proteomes" id="UP000606922">
    <property type="component" value="Unassembled WGS sequence"/>
</dbReference>
<reference evidence="2" key="1">
    <citation type="journal article" date="2014" name="Int. J. Syst. Evol. Microbiol.">
        <title>Complete genome sequence of Corynebacterium casei LMG S-19264T (=DSM 44701T), isolated from a smear-ripened cheese.</title>
        <authorList>
            <consortium name="US DOE Joint Genome Institute (JGI-PGF)"/>
            <person name="Walter F."/>
            <person name="Albersmeier A."/>
            <person name="Kalinowski J."/>
            <person name="Ruckert C."/>
        </authorList>
    </citation>
    <scope>NUCLEOTIDE SEQUENCE</scope>
    <source>
        <strain evidence="2">CGMCC 1.12813</strain>
    </source>
</reference>
<keyword evidence="3" id="KW-1185">Reference proteome</keyword>
<feature type="transmembrane region" description="Helical" evidence="1">
    <location>
        <begin position="6"/>
        <end position="27"/>
    </location>
</feature>
<dbReference type="RefSeq" id="WP_188509257.1">
    <property type="nucleotide sequence ID" value="NZ_BMGB01000001.1"/>
</dbReference>
<reference evidence="2" key="2">
    <citation type="submission" date="2020-09" db="EMBL/GenBank/DDBJ databases">
        <authorList>
            <person name="Sun Q."/>
            <person name="Zhou Y."/>
        </authorList>
    </citation>
    <scope>NUCLEOTIDE SEQUENCE</scope>
    <source>
        <strain evidence="2">CGMCC 1.12813</strain>
    </source>
</reference>
<keyword evidence="1" id="KW-0472">Membrane</keyword>
<evidence type="ECO:0000256" key="1">
    <source>
        <dbReference type="SAM" id="Phobius"/>
    </source>
</evidence>
<sequence length="116" mass="13300">MIPWWGWLLIWSGLVIALLAVVALLGWRLVKRFFALLDDVFVVTEKLSILDGVAAETEARPMNAILREGDEVRATTGARMARRAERKHARRQARIQRGKMLTTATIDLKEWPHEPR</sequence>
<proteinExistence type="predicted"/>
<dbReference type="AlphaFoldDB" id="A0A916SFG6"/>
<name>A0A916SFG6_9MICO</name>
<evidence type="ECO:0000313" key="2">
    <source>
        <dbReference type="EMBL" id="GGA94696.1"/>
    </source>
</evidence>
<accession>A0A916SFG6</accession>
<comment type="caution">
    <text evidence="2">The sequence shown here is derived from an EMBL/GenBank/DDBJ whole genome shotgun (WGS) entry which is preliminary data.</text>
</comment>